<dbReference type="NCBIfam" id="TIGR01420">
    <property type="entry name" value="pilT_fam"/>
    <property type="match status" value="1"/>
</dbReference>
<sequence>MAIDYKTEIDSLFETVIAEGASDLHLSSDMNPIIRVSGSLIPLVKRQKFTSNDISAFLDVMTTPEKKKLFLETQELDFSVQYKDLARFRGNAFFERGTISIALRMIPREIKTLDQLQLPPILETFTQLQQGFFLVVGPVGQGKSTTLAAMIEMINQTRTEHIITIENPIEYLFESKRSIVAQREVKVDTQSFRNALTSAFREDVDVIMVGEMRGPDTMAAAVTAAETGHLVLSTLHTNNAAQTIDRIIDTFPPGQQDQIRIQLAASLAGIFSQRLIPRISGGLIPAYELLINNEAIANLIRDKRTHEINSVIETGMESGMIDMNRSLAELVRRGEITPENALSRSLNPKAFSKIL</sequence>
<dbReference type="InterPro" id="IPR027417">
    <property type="entry name" value="P-loop_NTPase"/>
</dbReference>
<dbReference type="Pfam" id="PF00437">
    <property type="entry name" value="T2SSE"/>
    <property type="match status" value="1"/>
</dbReference>
<evidence type="ECO:0000313" key="4">
    <source>
        <dbReference type="Proteomes" id="UP000229315"/>
    </source>
</evidence>
<dbReference type="EMBL" id="PFBH01000014">
    <property type="protein sequence ID" value="PIR85201.1"/>
    <property type="molecule type" value="Genomic_DNA"/>
</dbReference>
<protein>
    <submittedName>
        <fullName evidence="3">Type IV pili twitching motility protein PilT</fullName>
    </submittedName>
</protein>
<organism evidence="3 4">
    <name type="scientific">Candidatus Kaiserbacteria bacterium CG10_big_fil_rev_8_21_14_0_10_45_20</name>
    <dbReference type="NCBI Taxonomy" id="1974607"/>
    <lineage>
        <taxon>Bacteria</taxon>
        <taxon>Candidatus Kaiseribacteriota</taxon>
    </lineage>
</organism>
<gene>
    <name evidence="3" type="ORF">COU15_02225</name>
</gene>
<dbReference type="GO" id="GO:0005524">
    <property type="term" value="F:ATP binding"/>
    <property type="evidence" value="ECO:0007669"/>
    <property type="project" value="InterPro"/>
</dbReference>
<dbReference type="Gene3D" id="3.40.50.300">
    <property type="entry name" value="P-loop containing nucleotide triphosphate hydrolases"/>
    <property type="match status" value="1"/>
</dbReference>
<comment type="caution">
    <text evidence="3">The sequence shown here is derived from an EMBL/GenBank/DDBJ whole genome shotgun (WGS) entry which is preliminary data.</text>
</comment>
<name>A0A2H0UFN6_9BACT</name>
<accession>A0A2H0UFN6</accession>
<feature type="domain" description="Bacterial type II secretion system protein E" evidence="2">
    <location>
        <begin position="9"/>
        <end position="279"/>
    </location>
</feature>
<evidence type="ECO:0000313" key="3">
    <source>
        <dbReference type="EMBL" id="PIR85201.1"/>
    </source>
</evidence>
<comment type="similarity">
    <text evidence="1">Belongs to the GSP E family.</text>
</comment>
<dbReference type="AlphaFoldDB" id="A0A2H0UFN6"/>
<reference evidence="4" key="1">
    <citation type="submission" date="2017-09" db="EMBL/GenBank/DDBJ databases">
        <title>Depth-based differentiation of microbial function through sediment-hosted aquifers and enrichment of novel symbionts in the deep terrestrial subsurface.</title>
        <authorList>
            <person name="Probst A.J."/>
            <person name="Ladd B."/>
            <person name="Jarett J.K."/>
            <person name="Geller-Mcgrath D.E."/>
            <person name="Sieber C.M.K."/>
            <person name="Emerson J.B."/>
            <person name="Anantharaman K."/>
            <person name="Thomas B.C."/>
            <person name="Malmstrom R."/>
            <person name="Stieglmeier M."/>
            <person name="Klingl A."/>
            <person name="Woyke T."/>
            <person name="Ryan C.M."/>
            <person name="Banfield J.F."/>
        </authorList>
    </citation>
    <scope>NUCLEOTIDE SEQUENCE [LARGE SCALE GENOMIC DNA]</scope>
</reference>
<dbReference type="CDD" id="cd01131">
    <property type="entry name" value="PilT"/>
    <property type="match status" value="1"/>
</dbReference>
<dbReference type="InterPro" id="IPR001482">
    <property type="entry name" value="T2SS/T4SS_dom"/>
</dbReference>
<dbReference type="PANTHER" id="PTHR30486:SF16">
    <property type="entry name" value="TWITCHING MOTILITY PROTEIN PILT"/>
    <property type="match status" value="1"/>
</dbReference>
<dbReference type="SUPFAM" id="SSF52540">
    <property type="entry name" value="P-loop containing nucleoside triphosphate hydrolases"/>
    <property type="match status" value="1"/>
</dbReference>
<dbReference type="PANTHER" id="PTHR30486">
    <property type="entry name" value="TWITCHING MOTILITY PROTEIN PILT"/>
    <property type="match status" value="1"/>
</dbReference>
<dbReference type="InterPro" id="IPR006321">
    <property type="entry name" value="PilT/PilU"/>
</dbReference>
<dbReference type="InterPro" id="IPR050921">
    <property type="entry name" value="T4SS_GSP_E_ATPase"/>
</dbReference>
<dbReference type="GO" id="GO:0016887">
    <property type="term" value="F:ATP hydrolysis activity"/>
    <property type="evidence" value="ECO:0007669"/>
    <property type="project" value="InterPro"/>
</dbReference>
<proteinExistence type="inferred from homology"/>
<dbReference type="Proteomes" id="UP000229315">
    <property type="component" value="Unassembled WGS sequence"/>
</dbReference>
<evidence type="ECO:0000259" key="2">
    <source>
        <dbReference type="Pfam" id="PF00437"/>
    </source>
</evidence>
<dbReference type="Gene3D" id="3.30.450.90">
    <property type="match status" value="1"/>
</dbReference>
<evidence type="ECO:0000256" key="1">
    <source>
        <dbReference type="ARBA" id="ARBA00006611"/>
    </source>
</evidence>